<evidence type="ECO:0000313" key="2">
    <source>
        <dbReference type="Proteomes" id="UP000199005"/>
    </source>
</evidence>
<dbReference type="RefSeq" id="WP_090901532.1">
    <property type="nucleotide sequence ID" value="NZ_FNYO01000050.1"/>
</dbReference>
<protein>
    <recommendedName>
        <fullName evidence="3">Immunity protein 50</fullName>
    </recommendedName>
</protein>
<dbReference type="STRING" id="170623.SAMN04244579_03456"/>
<reference evidence="1 2" key="1">
    <citation type="submission" date="2016-10" db="EMBL/GenBank/DDBJ databases">
        <authorList>
            <person name="de Groot N.N."/>
        </authorList>
    </citation>
    <scope>NUCLEOTIDE SEQUENCE [LARGE SCALE GENOMIC DNA]</scope>
    <source>
        <strain evidence="1 2">DSM 1041</strain>
    </source>
</reference>
<organism evidence="1 2">
    <name type="scientific">Azotobacter beijerinckii</name>
    <dbReference type="NCBI Taxonomy" id="170623"/>
    <lineage>
        <taxon>Bacteria</taxon>
        <taxon>Pseudomonadati</taxon>
        <taxon>Pseudomonadota</taxon>
        <taxon>Gammaproteobacteria</taxon>
        <taxon>Pseudomonadales</taxon>
        <taxon>Pseudomonadaceae</taxon>
        <taxon>Azotobacter</taxon>
    </lineage>
</organism>
<proteinExistence type="predicted"/>
<sequence>MSESADDAVQRFRRIYIGDSLIQQLSLNFQEMRCTLLLSSAILLKDEVSPSIFDPKARYMPAVLTFDGLQSVTCPEGTFYLNATVVEFDAVADATSDLINFRLVMTGGFDNDSFMRSLLFKAKDFSLGPINPDG</sequence>
<name>A0A1H6WSG3_9GAMM</name>
<gene>
    <name evidence="1" type="ORF">SAMN04244579_03456</name>
</gene>
<dbReference type="Proteomes" id="UP000199005">
    <property type="component" value="Unassembled WGS sequence"/>
</dbReference>
<dbReference type="AlphaFoldDB" id="A0A1H6WSG3"/>
<evidence type="ECO:0000313" key="1">
    <source>
        <dbReference type="EMBL" id="SEJ19753.1"/>
    </source>
</evidence>
<dbReference type="EMBL" id="FNYO01000050">
    <property type="protein sequence ID" value="SEJ19753.1"/>
    <property type="molecule type" value="Genomic_DNA"/>
</dbReference>
<accession>A0A1H6WSG3</accession>
<evidence type="ECO:0008006" key="3">
    <source>
        <dbReference type="Google" id="ProtNLM"/>
    </source>
</evidence>